<keyword evidence="1" id="KW-0560">Oxidoreductase</keyword>
<sequence length="436" mass="47104">MKRIFSGFAYGDAPRDGCWWPETVTPPDWPQLQGERKADVAIIGGGFTGLSAALHLAEAGARVAVLEARSPGWGASGRNGGFCCIGGAMRSHAQIERSFGAGAAEEFWQAQQDAVALVAALIDRFGIKADTHSQGETQLAHRPRDMDALRAQAEALGPDKAQLIEPEDLAAQGMAGPFHGALTLPWGFALNPLKYLFGLAAAARSVGAQLFQRSEVTGIDSLSGRYRLRTNRGQLRARQVIVATNGYSSEDVPNWLAGRYMPAQSNVLVTRPMTGKELQAQGWTSAQMAYDTRGLLHYFRLMPDRRFLFGMRGGLLSSPAAEARARARTRAHFEAMFPAWAHVESPYLWSGMVCLSRRRVPFAGPVPNQPGLFAGLAYHGNGVAMGTYTGKLLAGLVQGTTLPPRAMRGPLDRFPLGAARRILMPPFYLASAIGDR</sequence>
<dbReference type="PANTHER" id="PTHR13847:SF281">
    <property type="entry name" value="FAD DEPENDENT OXIDOREDUCTASE DOMAIN-CONTAINING PROTEIN"/>
    <property type="match status" value="1"/>
</dbReference>
<dbReference type="Gene3D" id="3.50.50.60">
    <property type="entry name" value="FAD/NAD(P)-binding domain"/>
    <property type="match status" value="1"/>
</dbReference>
<dbReference type="Proteomes" id="UP000231553">
    <property type="component" value="Unassembled WGS sequence"/>
</dbReference>
<dbReference type="Pfam" id="PF01266">
    <property type="entry name" value="DAO"/>
    <property type="match status" value="1"/>
</dbReference>
<accession>A0A2M8J3G3</accession>
<name>A0A2M8J3G3_9RHOB</name>
<dbReference type="RefSeq" id="WP_100161895.1">
    <property type="nucleotide sequence ID" value="NZ_PGTB01000017.1"/>
</dbReference>
<dbReference type="OrthoDB" id="9806601at2"/>
<dbReference type="SUPFAM" id="SSF51905">
    <property type="entry name" value="FAD/NAD(P)-binding domain"/>
    <property type="match status" value="1"/>
</dbReference>
<evidence type="ECO:0000259" key="2">
    <source>
        <dbReference type="Pfam" id="PF01266"/>
    </source>
</evidence>
<dbReference type="EMBL" id="PGTB01000017">
    <property type="protein sequence ID" value="PJE37312.1"/>
    <property type="molecule type" value="Genomic_DNA"/>
</dbReference>
<keyword evidence="4" id="KW-1185">Reference proteome</keyword>
<gene>
    <name evidence="3" type="ORF">CVM52_07515</name>
</gene>
<feature type="domain" description="FAD dependent oxidoreductase" evidence="2">
    <location>
        <begin position="39"/>
        <end position="395"/>
    </location>
</feature>
<organism evidence="3 4">
    <name type="scientific">Pseudooceanicola lipolyticus</name>
    <dbReference type="NCBI Taxonomy" id="2029104"/>
    <lineage>
        <taxon>Bacteria</taxon>
        <taxon>Pseudomonadati</taxon>
        <taxon>Pseudomonadota</taxon>
        <taxon>Alphaproteobacteria</taxon>
        <taxon>Rhodobacterales</taxon>
        <taxon>Paracoccaceae</taxon>
        <taxon>Pseudooceanicola</taxon>
    </lineage>
</organism>
<dbReference type="PANTHER" id="PTHR13847">
    <property type="entry name" value="SARCOSINE DEHYDROGENASE-RELATED"/>
    <property type="match status" value="1"/>
</dbReference>
<protein>
    <submittedName>
        <fullName evidence="3">FAD-dependent oxidoreductase</fullName>
    </submittedName>
</protein>
<evidence type="ECO:0000256" key="1">
    <source>
        <dbReference type="ARBA" id="ARBA00023002"/>
    </source>
</evidence>
<comment type="caution">
    <text evidence="3">The sequence shown here is derived from an EMBL/GenBank/DDBJ whole genome shotgun (WGS) entry which is preliminary data.</text>
</comment>
<reference evidence="3 4" key="1">
    <citation type="journal article" date="2018" name="Int. J. Syst. Evol. Microbiol.">
        <title>Pseudooceanicola lipolyticus sp. nov., a marine alphaproteobacterium, reclassification of Oceanicola flagellatus as Pseudooceanicola flagellatus comb. nov. and emended description of the genus Pseudooceanicola.</title>
        <authorList>
            <person name="Huang M.-M."/>
            <person name="Guo L.-L."/>
            <person name="Wu Y.-H."/>
            <person name="Lai Q.-L."/>
            <person name="Shao Z.-Z."/>
            <person name="Wang C.-S."/>
            <person name="Wu M."/>
            <person name="Xu X.-W."/>
        </authorList>
    </citation>
    <scope>NUCLEOTIDE SEQUENCE [LARGE SCALE GENOMIC DNA]</scope>
    <source>
        <strain evidence="3 4">157</strain>
    </source>
</reference>
<dbReference type="InterPro" id="IPR006076">
    <property type="entry name" value="FAD-dep_OxRdtase"/>
</dbReference>
<dbReference type="GO" id="GO:0016491">
    <property type="term" value="F:oxidoreductase activity"/>
    <property type="evidence" value="ECO:0007669"/>
    <property type="project" value="UniProtKB-KW"/>
</dbReference>
<evidence type="ECO:0000313" key="3">
    <source>
        <dbReference type="EMBL" id="PJE37312.1"/>
    </source>
</evidence>
<proteinExistence type="predicted"/>
<dbReference type="GO" id="GO:0005737">
    <property type="term" value="C:cytoplasm"/>
    <property type="evidence" value="ECO:0007669"/>
    <property type="project" value="TreeGrafter"/>
</dbReference>
<dbReference type="AlphaFoldDB" id="A0A2M8J3G3"/>
<dbReference type="Gene3D" id="3.30.9.10">
    <property type="entry name" value="D-Amino Acid Oxidase, subunit A, domain 2"/>
    <property type="match status" value="1"/>
</dbReference>
<dbReference type="InterPro" id="IPR036188">
    <property type="entry name" value="FAD/NAD-bd_sf"/>
</dbReference>
<evidence type="ECO:0000313" key="4">
    <source>
        <dbReference type="Proteomes" id="UP000231553"/>
    </source>
</evidence>